<evidence type="ECO:0000313" key="5">
    <source>
        <dbReference type="Proteomes" id="UP001162162"/>
    </source>
</evidence>
<dbReference type="Proteomes" id="UP001162162">
    <property type="component" value="Unassembled WGS sequence"/>
</dbReference>
<accession>A0AAV8YYZ8</accession>
<dbReference type="GO" id="GO:0062129">
    <property type="term" value="C:chitin-based extracellular matrix"/>
    <property type="evidence" value="ECO:0007669"/>
    <property type="project" value="TreeGrafter"/>
</dbReference>
<dbReference type="PANTHER" id="PTHR10380">
    <property type="entry name" value="CUTICLE PROTEIN"/>
    <property type="match status" value="1"/>
</dbReference>
<dbReference type="PROSITE" id="PS51155">
    <property type="entry name" value="CHIT_BIND_RR_2"/>
    <property type="match status" value="1"/>
</dbReference>
<keyword evidence="5" id="KW-1185">Reference proteome</keyword>
<feature type="region of interest" description="Disordered" evidence="3">
    <location>
        <begin position="89"/>
        <end position="128"/>
    </location>
</feature>
<dbReference type="InterPro" id="IPR050468">
    <property type="entry name" value="Cuticle_Struct_Prot"/>
</dbReference>
<dbReference type="PRINTS" id="PR00947">
    <property type="entry name" value="CUTICLE"/>
</dbReference>
<dbReference type="InterPro" id="IPR031311">
    <property type="entry name" value="CHIT_BIND_RR_consensus"/>
</dbReference>
<organism evidence="4 5">
    <name type="scientific">Aromia moschata</name>
    <dbReference type="NCBI Taxonomy" id="1265417"/>
    <lineage>
        <taxon>Eukaryota</taxon>
        <taxon>Metazoa</taxon>
        <taxon>Ecdysozoa</taxon>
        <taxon>Arthropoda</taxon>
        <taxon>Hexapoda</taxon>
        <taxon>Insecta</taxon>
        <taxon>Pterygota</taxon>
        <taxon>Neoptera</taxon>
        <taxon>Endopterygota</taxon>
        <taxon>Coleoptera</taxon>
        <taxon>Polyphaga</taxon>
        <taxon>Cucujiformia</taxon>
        <taxon>Chrysomeloidea</taxon>
        <taxon>Cerambycidae</taxon>
        <taxon>Cerambycinae</taxon>
        <taxon>Callichromatini</taxon>
        <taxon>Aromia</taxon>
    </lineage>
</organism>
<comment type="caution">
    <text evidence="4">The sequence shown here is derived from an EMBL/GenBank/DDBJ whole genome shotgun (WGS) entry which is preliminary data.</text>
</comment>
<evidence type="ECO:0000256" key="2">
    <source>
        <dbReference type="PROSITE-ProRule" id="PRU00497"/>
    </source>
</evidence>
<name>A0AAV8YYZ8_9CUCU</name>
<dbReference type="PANTHER" id="PTHR10380:SF241">
    <property type="entry name" value="CUTICULAR PROTEIN 47EG-RELATED"/>
    <property type="match status" value="1"/>
</dbReference>
<evidence type="ECO:0000256" key="1">
    <source>
        <dbReference type="ARBA" id="ARBA00022460"/>
    </source>
</evidence>
<dbReference type="InterPro" id="IPR000618">
    <property type="entry name" value="Insect_cuticle"/>
</dbReference>
<evidence type="ECO:0000313" key="4">
    <source>
        <dbReference type="EMBL" id="KAJ8956813.1"/>
    </source>
</evidence>
<dbReference type="Pfam" id="PF00379">
    <property type="entry name" value="Chitin_bind_4"/>
    <property type="match status" value="1"/>
</dbReference>
<sequence length="128" mass="13556">MAIIASARAQQHPTSEPIAIVKYDNEGVNADGSYQWSLETANGIVAQEQGQLKQVGNEPDVLEVQGSYKYTADDGTPIEVSYLANENGFQPQGAHLPTAPPVPPAIQKSLDYNAAHPEEDGPNAAPSS</sequence>
<proteinExistence type="predicted"/>
<keyword evidence="1 2" id="KW-0193">Cuticle</keyword>
<dbReference type="EMBL" id="JAPWTK010000027">
    <property type="protein sequence ID" value="KAJ8956813.1"/>
    <property type="molecule type" value="Genomic_DNA"/>
</dbReference>
<dbReference type="AlphaFoldDB" id="A0AAV8YYZ8"/>
<gene>
    <name evidence="4" type="ORF">NQ318_014227</name>
</gene>
<dbReference type="PROSITE" id="PS00233">
    <property type="entry name" value="CHIT_BIND_RR_1"/>
    <property type="match status" value="1"/>
</dbReference>
<reference evidence="4" key="1">
    <citation type="journal article" date="2023" name="Insect Mol. Biol.">
        <title>Genome sequencing provides insights into the evolution of gene families encoding plant cell wall-degrading enzymes in longhorned beetles.</title>
        <authorList>
            <person name="Shin N.R."/>
            <person name="Okamura Y."/>
            <person name="Kirsch R."/>
            <person name="Pauchet Y."/>
        </authorList>
    </citation>
    <scope>NUCLEOTIDE SEQUENCE</scope>
    <source>
        <strain evidence="4">AMC_N1</strain>
    </source>
</reference>
<evidence type="ECO:0000256" key="3">
    <source>
        <dbReference type="SAM" id="MobiDB-lite"/>
    </source>
</evidence>
<dbReference type="GO" id="GO:0008010">
    <property type="term" value="F:structural constituent of chitin-based larval cuticle"/>
    <property type="evidence" value="ECO:0007669"/>
    <property type="project" value="TreeGrafter"/>
</dbReference>
<protein>
    <submittedName>
        <fullName evidence="4">Uncharacterized protein</fullName>
    </submittedName>
</protein>